<dbReference type="EMBL" id="JBHSGP010000013">
    <property type="protein sequence ID" value="MFC4722184.1"/>
    <property type="molecule type" value="Genomic_DNA"/>
</dbReference>
<dbReference type="InterPro" id="IPR000192">
    <property type="entry name" value="Aminotrans_V_dom"/>
</dbReference>
<keyword evidence="3" id="KW-0808">Transferase</keyword>
<dbReference type="Pfam" id="PF00266">
    <property type="entry name" value="Aminotran_5"/>
    <property type="match status" value="1"/>
</dbReference>
<gene>
    <name evidence="3" type="ORF">ACFO5O_07620</name>
</gene>
<reference evidence="4" key="1">
    <citation type="journal article" date="2019" name="Int. J. Syst. Evol. Microbiol.">
        <title>The Global Catalogue of Microorganisms (GCM) 10K type strain sequencing project: providing services to taxonomists for standard genome sequencing and annotation.</title>
        <authorList>
            <consortium name="The Broad Institute Genomics Platform"/>
            <consortium name="The Broad Institute Genome Sequencing Center for Infectious Disease"/>
            <person name="Wu L."/>
            <person name="Ma J."/>
        </authorList>
    </citation>
    <scope>NUCLEOTIDE SEQUENCE [LARGE SCALE GENOMIC DNA]</scope>
    <source>
        <strain evidence="4">CCUG 63682</strain>
    </source>
</reference>
<dbReference type="InterPro" id="IPR015421">
    <property type="entry name" value="PyrdxlP-dep_Trfase_major"/>
</dbReference>
<feature type="domain" description="Aminotransferase class V" evidence="2">
    <location>
        <begin position="69"/>
        <end position="416"/>
    </location>
</feature>
<protein>
    <submittedName>
        <fullName evidence="3">Aminotransferase class V-fold PLP-dependent enzyme</fullName>
    </submittedName>
</protein>
<keyword evidence="4" id="KW-1185">Reference proteome</keyword>
<dbReference type="SUPFAM" id="SSF53383">
    <property type="entry name" value="PLP-dependent transferases"/>
    <property type="match status" value="1"/>
</dbReference>
<accession>A0ABV9N423</accession>
<dbReference type="PANTHER" id="PTHR43586:SF8">
    <property type="entry name" value="CYSTEINE DESULFURASE 1, CHLOROPLASTIC"/>
    <property type="match status" value="1"/>
</dbReference>
<comment type="caution">
    <text evidence="3">The sequence shown here is derived from an EMBL/GenBank/DDBJ whole genome shotgun (WGS) entry which is preliminary data.</text>
</comment>
<evidence type="ECO:0000259" key="2">
    <source>
        <dbReference type="Pfam" id="PF00266"/>
    </source>
</evidence>
<evidence type="ECO:0000256" key="1">
    <source>
        <dbReference type="ARBA" id="ARBA00022898"/>
    </source>
</evidence>
<dbReference type="InterPro" id="IPR015424">
    <property type="entry name" value="PyrdxlP-dep_Trfase"/>
</dbReference>
<sequence length="426" mass="47474">MMTSRRHFLKNTGLAALALPFIQFDSSKDWSIRSLKYSSAEGDAYWAQVRKQFPLKEGQTYFNNGTMGPTPGYVLDKMIHHMIHYNTEAATIDYKDGSGPELLSGYFPYVELREKLGRIVNCDYKELSLTQNATIGMNLVGQGLDLKAGDELINTNQEHGGGFGVWQLLAKRKGCIYKQAIMPEPANDPQAIIDAIFKQVTPKTKVIAVPHIISGYGTVMPVKAICTEAKRRGIFTVLDGAQCVGHVKVDVKTIGCDAYYSSLHKWLLAPPGSGLLYINKNVVGNIWSTIASYNWDNQDDHGFRLMQHGTGSPYQMTGYEAAVDFYNTIGEERWLARIHELGSYLRNGLKQLPHVTIHSSTNESMAAGITTYAVKGISGPDLQKTMWERERLQPRSVGENLLRHSVHIYNSKTEIDKALNLIAQLG</sequence>
<keyword evidence="3" id="KW-0032">Aminotransferase</keyword>
<proteinExistence type="predicted"/>
<keyword evidence="1" id="KW-0663">Pyridoxal phosphate</keyword>
<evidence type="ECO:0000313" key="4">
    <source>
        <dbReference type="Proteomes" id="UP001595953"/>
    </source>
</evidence>
<dbReference type="PANTHER" id="PTHR43586">
    <property type="entry name" value="CYSTEINE DESULFURASE"/>
    <property type="match status" value="1"/>
</dbReference>
<dbReference type="InterPro" id="IPR015422">
    <property type="entry name" value="PyrdxlP-dep_Trfase_small"/>
</dbReference>
<dbReference type="RefSeq" id="WP_387962490.1">
    <property type="nucleotide sequence ID" value="NZ_JBHSGP010000013.1"/>
</dbReference>
<organism evidence="3 4">
    <name type="scientific">Geojedonia litorea</name>
    <dbReference type="NCBI Taxonomy" id="1268269"/>
    <lineage>
        <taxon>Bacteria</taxon>
        <taxon>Pseudomonadati</taxon>
        <taxon>Bacteroidota</taxon>
        <taxon>Flavobacteriia</taxon>
        <taxon>Flavobacteriales</taxon>
        <taxon>Flavobacteriaceae</taxon>
        <taxon>Geojedonia</taxon>
    </lineage>
</organism>
<dbReference type="Gene3D" id="3.90.1150.10">
    <property type="entry name" value="Aspartate Aminotransferase, domain 1"/>
    <property type="match status" value="1"/>
</dbReference>
<dbReference type="Gene3D" id="3.40.640.10">
    <property type="entry name" value="Type I PLP-dependent aspartate aminotransferase-like (Major domain)"/>
    <property type="match status" value="1"/>
</dbReference>
<evidence type="ECO:0000313" key="3">
    <source>
        <dbReference type="EMBL" id="MFC4722184.1"/>
    </source>
</evidence>
<dbReference type="Proteomes" id="UP001595953">
    <property type="component" value="Unassembled WGS sequence"/>
</dbReference>
<dbReference type="GO" id="GO:0008483">
    <property type="term" value="F:transaminase activity"/>
    <property type="evidence" value="ECO:0007669"/>
    <property type="project" value="UniProtKB-KW"/>
</dbReference>
<name>A0ABV9N423_9FLAO</name>